<evidence type="ECO:0000313" key="2">
    <source>
        <dbReference type="Proteomes" id="UP001314170"/>
    </source>
</evidence>
<organism evidence="1 2">
    <name type="scientific">Dovyalis caffra</name>
    <dbReference type="NCBI Taxonomy" id="77055"/>
    <lineage>
        <taxon>Eukaryota</taxon>
        <taxon>Viridiplantae</taxon>
        <taxon>Streptophyta</taxon>
        <taxon>Embryophyta</taxon>
        <taxon>Tracheophyta</taxon>
        <taxon>Spermatophyta</taxon>
        <taxon>Magnoliopsida</taxon>
        <taxon>eudicotyledons</taxon>
        <taxon>Gunneridae</taxon>
        <taxon>Pentapetalae</taxon>
        <taxon>rosids</taxon>
        <taxon>fabids</taxon>
        <taxon>Malpighiales</taxon>
        <taxon>Salicaceae</taxon>
        <taxon>Flacourtieae</taxon>
        <taxon>Dovyalis</taxon>
    </lineage>
</organism>
<dbReference type="AlphaFoldDB" id="A0AAV1QSE6"/>
<evidence type="ECO:0000313" key="1">
    <source>
        <dbReference type="EMBL" id="CAK7323778.1"/>
    </source>
</evidence>
<dbReference type="Proteomes" id="UP001314170">
    <property type="component" value="Unassembled WGS sequence"/>
</dbReference>
<sequence length="67" mass="7208">MLARSSRVDSFRIPELVPFPVHGLAPFAGITLPGLLPPGISPECKYMAELLEVAAQLMMESRTIAGL</sequence>
<reference evidence="1 2" key="1">
    <citation type="submission" date="2024-01" db="EMBL/GenBank/DDBJ databases">
        <authorList>
            <person name="Waweru B."/>
        </authorList>
    </citation>
    <scope>NUCLEOTIDE SEQUENCE [LARGE SCALE GENOMIC DNA]</scope>
</reference>
<accession>A0AAV1QSE6</accession>
<proteinExistence type="predicted"/>
<gene>
    <name evidence="1" type="ORF">DCAF_LOCUS1408</name>
</gene>
<dbReference type="EMBL" id="CAWUPB010000131">
    <property type="protein sequence ID" value="CAK7323778.1"/>
    <property type="molecule type" value="Genomic_DNA"/>
</dbReference>
<protein>
    <submittedName>
        <fullName evidence="1">Uncharacterized protein</fullName>
    </submittedName>
</protein>
<keyword evidence="2" id="KW-1185">Reference proteome</keyword>
<name>A0AAV1QSE6_9ROSI</name>
<comment type="caution">
    <text evidence="1">The sequence shown here is derived from an EMBL/GenBank/DDBJ whole genome shotgun (WGS) entry which is preliminary data.</text>
</comment>